<dbReference type="Proteomes" id="UP000001116">
    <property type="component" value="Chromosome"/>
</dbReference>
<dbReference type="STRING" id="266940.Krad_1058"/>
<dbReference type="AlphaFoldDB" id="A6W6V7"/>
<dbReference type="KEGG" id="kra:Krad_1058"/>
<name>A6W6V7_KINRD</name>
<proteinExistence type="predicted"/>
<sequence length="157" mass="17010">MLSKVRSVLPGALLSRRKLPAALLILVVLIVAGTVWRSPISRQLSLSFTERPRDFVELSFGSAPRLEEARGETLVEIVVSSHYEEPKTFFYSADLIDGTTTVDALRGRTGVLEPGQSEVVQATLKTGAQPSGPLKVVVTLPEQSLLIHASVESRESS</sequence>
<dbReference type="RefSeq" id="WP_012084602.1">
    <property type="nucleotide sequence ID" value="NC_009664.2"/>
</dbReference>
<accession>A6W6V7</accession>
<organism evidence="1 2">
    <name type="scientific">Kineococcus radiotolerans (strain ATCC BAA-149 / DSM 14245 / SRS30216)</name>
    <dbReference type="NCBI Taxonomy" id="266940"/>
    <lineage>
        <taxon>Bacteria</taxon>
        <taxon>Bacillati</taxon>
        <taxon>Actinomycetota</taxon>
        <taxon>Actinomycetes</taxon>
        <taxon>Kineosporiales</taxon>
        <taxon>Kineosporiaceae</taxon>
        <taxon>Kineococcus</taxon>
    </lineage>
</organism>
<evidence type="ECO:0000313" key="1">
    <source>
        <dbReference type="EMBL" id="ABS02546.1"/>
    </source>
</evidence>
<gene>
    <name evidence="1" type="ordered locus">Krad_1058</name>
</gene>
<reference evidence="2" key="1">
    <citation type="journal article" date="2008" name="PLoS ONE">
        <title>Survival in nuclear waste, extreme resistance, and potential applications gleaned from the genome sequence of Kineococcus radiotolerans SRS30216.</title>
        <authorList>
            <person name="Bagwell C.E."/>
            <person name="Bhat S."/>
            <person name="Hawkins G.M."/>
            <person name="Smith B.W."/>
            <person name="Biswas T."/>
            <person name="Hoover T.R."/>
            <person name="Saunders E."/>
            <person name="Han C.S."/>
            <person name="Tsodikov O.V."/>
            <person name="Shimkets L.J."/>
        </authorList>
    </citation>
    <scope>NUCLEOTIDE SEQUENCE [LARGE SCALE GENOMIC DNA]</scope>
    <source>
        <strain evidence="2">ATCC BAA-149 / DSM 14245 / SRS30216</strain>
    </source>
</reference>
<dbReference type="HOGENOM" id="CLU_1675556_0_0_11"/>
<protein>
    <submittedName>
        <fullName evidence="1">Uncharacterized protein</fullName>
    </submittedName>
</protein>
<keyword evidence="2" id="KW-1185">Reference proteome</keyword>
<dbReference type="EMBL" id="CP000750">
    <property type="protein sequence ID" value="ABS02546.1"/>
    <property type="molecule type" value="Genomic_DNA"/>
</dbReference>
<evidence type="ECO:0000313" key="2">
    <source>
        <dbReference type="Proteomes" id="UP000001116"/>
    </source>
</evidence>